<protein>
    <submittedName>
        <fullName evidence="2">Uncharacterized protein</fullName>
    </submittedName>
</protein>
<keyword evidence="3" id="KW-1185">Reference proteome</keyword>
<gene>
    <name evidence="2" type="ORF">AVEN_182725_1</name>
</gene>
<evidence type="ECO:0000313" key="2">
    <source>
        <dbReference type="EMBL" id="GBO41111.1"/>
    </source>
</evidence>
<proteinExistence type="predicted"/>
<dbReference type="PANTHER" id="PTHR46409">
    <property type="entry name" value="HTH PSQ-TYPE DOMAIN-CONTAINING PROTEIN"/>
    <property type="match status" value="1"/>
</dbReference>
<keyword evidence="1" id="KW-1133">Transmembrane helix</keyword>
<keyword evidence="1" id="KW-0812">Transmembrane</keyword>
<evidence type="ECO:0000256" key="1">
    <source>
        <dbReference type="SAM" id="Phobius"/>
    </source>
</evidence>
<comment type="caution">
    <text evidence="2">The sequence shown here is derived from an EMBL/GenBank/DDBJ whole genome shotgun (WGS) entry which is preliminary data.</text>
</comment>
<reference evidence="2 3" key="1">
    <citation type="journal article" date="2019" name="Sci. Rep.">
        <title>Orb-weaving spider Araneus ventricosus genome elucidates the spidroin gene catalogue.</title>
        <authorList>
            <person name="Kono N."/>
            <person name="Nakamura H."/>
            <person name="Ohtoshi R."/>
            <person name="Moran D.A.P."/>
            <person name="Shinohara A."/>
            <person name="Yoshida Y."/>
            <person name="Fujiwara M."/>
            <person name="Mori M."/>
            <person name="Tomita M."/>
            <person name="Arakawa K."/>
        </authorList>
    </citation>
    <scope>NUCLEOTIDE SEQUENCE [LARGE SCALE GENOMIC DNA]</scope>
</reference>
<dbReference type="AlphaFoldDB" id="A0A4Y2WV83"/>
<feature type="transmembrane region" description="Helical" evidence="1">
    <location>
        <begin position="69"/>
        <end position="91"/>
    </location>
</feature>
<dbReference type="PANTHER" id="PTHR46409:SF1">
    <property type="entry name" value="HTH PSQ-TYPE DOMAIN-CONTAINING PROTEIN"/>
    <property type="match status" value="1"/>
</dbReference>
<name>A0A4Y2WV83_ARAVE</name>
<keyword evidence="1" id="KW-0472">Membrane</keyword>
<evidence type="ECO:0000313" key="3">
    <source>
        <dbReference type="Proteomes" id="UP000499080"/>
    </source>
</evidence>
<sequence>MFVEVTGVREGVSTYWTFIRFLSGVCPSMLVQTTIRSAFFLTHNGRIGLLSSMSQAMFVQITLRSAFFLIHIASIGLLSGISSSMCVLIPLRSAFLLTHIASKGLLTCTRSIKDKDSKEMCKEEQFTVLTFEKFPCHTQSVERCVELISEAAMKVCAETVRNGYIRAKLQVRKELPAFNNK</sequence>
<dbReference type="Proteomes" id="UP000499080">
    <property type="component" value="Unassembled WGS sequence"/>
</dbReference>
<accession>A0A4Y2WV83</accession>
<dbReference type="OrthoDB" id="9809558at2759"/>
<organism evidence="2 3">
    <name type="scientific">Araneus ventricosus</name>
    <name type="common">Orbweaver spider</name>
    <name type="synonym">Epeira ventricosa</name>
    <dbReference type="NCBI Taxonomy" id="182803"/>
    <lineage>
        <taxon>Eukaryota</taxon>
        <taxon>Metazoa</taxon>
        <taxon>Ecdysozoa</taxon>
        <taxon>Arthropoda</taxon>
        <taxon>Chelicerata</taxon>
        <taxon>Arachnida</taxon>
        <taxon>Araneae</taxon>
        <taxon>Araneomorphae</taxon>
        <taxon>Entelegynae</taxon>
        <taxon>Araneoidea</taxon>
        <taxon>Araneidae</taxon>
        <taxon>Araneus</taxon>
    </lineage>
</organism>
<dbReference type="EMBL" id="BGPR01066597">
    <property type="protein sequence ID" value="GBO41111.1"/>
    <property type="molecule type" value="Genomic_DNA"/>
</dbReference>